<evidence type="ECO:0000313" key="15">
    <source>
        <dbReference type="Proteomes" id="UP000663891"/>
    </source>
</evidence>
<feature type="DNA-binding region" description="Homeobox" evidence="9">
    <location>
        <begin position="91"/>
        <end position="150"/>
    </location>
</feature>
<keyword evidence="9 10" id="KW-0371">Homeobox</keyword>
<dbReference type="SMART" id="SM00389">
    <property type="entry name" value="HOX"/>
    <property type="match status" value="1"/>
</dbReference>
<comment type="caution">
    <text evidence="13">The sequence shown here is derived from an EMBL/GenBank/DDBJ whole genome shotgun (WGS) entry which is preliminary data.</text>
</comment>
<evidence type="ECO:0000313" key="13">
    <source>
        <dbReference type="EMBL" id="CAF1511450.1"/>
    </source>
</evidence>
<protein>
    <recommendedName>
        <fullName evidence="16">Homeobox domain-containing protein</fullName>
    </recommendedName>
</protein>
<dbReference type="InterPro" id="IPR043565">
    <property type="entry name" value="PAX_fam"/>
</dbReference>
<dbReference type="InterPro" id="IPR001356">
    <property type="entry name" value="HD"/>
</dbReference>
<evidence type="ECO:0000256" key="7">
    <source>
        <dbReference type="ARBA" id="ARBA00023163"/>
    </source>
</evidence>
<dbReference type="Pfam" id="PF00292">
    <property type="entry name" value="PAX"/>
    <property type="match status" value="1"/>
</dbReference>
<sequence length="176" mass="20681">MDTDNGQSTPEKSTCTKSITTSNYNFYLESCVIDTDIKRKIFEYRHENPSLFAWEIRDCLSKELNCKLEDLPNVSSIHTLLKNLDSNSGDKHQNQTSFTQKQIDVLEQLFNIKHYPELSEREKLALEFNISKPRIQIWFQNRRMEYRESEEVKVHQQDQSKQPTALLSANNFCSLL</sequence>
<dbReference type="PANTHER" id="PTHR45636:SF41">
    <property type="entry name" value="PAIRED BOX PROTEIN PAX-6-RELATED"/>
    <property type="match status" value="1"/>
</dbReference>
<dbReference type="GO" id="GO:0000978">
    <property type="term" value="F:RNA polymerase II cis-regulatory region sequence-specific DNA binding"/>
    <property type="evidence" value="ECO:0007669"/>
    <property type="project" value="TreeGrafter"/>
</dbReference>
<dbReference type="Gene3D" id="1.10.10.10">
    <property type="entry name" value="Winged helix-like DNA-binding domain superfamily/Winged helix DNA-binding domain"/>
    <property type="match status" value="1"/>
</dbReference>
<evidence type="ECO:0000256" key="3">
    <source>
        <dbReference type="ARBA" id="ARBA00022473"/>
    </source>
</evidence>
<dbReference type="Proteomes" id="UP000663881">
    <property type="component" value="Unassembled WGS sequence"/>
</dbReference>
<feature type="domain" description="Paired" evidence="12">
    <location>
        <begin position="1"/>
        <end position="84"/>
    </location>
</feature>
<dbReference type="PROSITE" id="PS50071">
    <property type="entry name" value="HOMEOBOX_2"/>
    <property type="match status" value="1"/>
</dbReference>
<dbReference type="CDD" id="cd00086">
    <property type="entry name" value="homeodomain"/>
    <property type="match status" value="1"/>
</dbReference>
<dbReference type="EMBL" id="CAJNON010002489">
    <property type="protein sequence ID" value="CAF1511450.1"/>
    <property type="molecule type" value="Genomic_DNA"/>
</dbReference>
<organism evidence="13 15">
    <name type="scientific">Adineta steineri</name>
    <dbReference type="NCBI Taxonomy" id="433720"/>
    <lineage>
        <taxon>Eukaryota</taxon>
        <taxon>Metazoa</taxon>
        <taxon>Spiralia</taxon>
        <taxon>Gnathifera</taxon>
        <taxon>Rotifera</taxon>
        <taxon>Eurotatoria</taxon>
        <taxon>Bdelloidea</taxon>
        <taxon>Adinetida</taxon>
        <taxon>Adinetidae</taxon>
        <taxon>Adineta</taxon>
    </lineage>
</organism>
<dbReference type="InterPro" id="IPR036388">
    <property type="entry name" value="WH-like_DNA-bd_sf"/>
</dbReference>
<comment type="similarity">
    <text evidence="2">Belongs to the paired homeobox family.</text>
</comment>
<dbReference type="InterPro" id="IPR009057">
    <property type="entry name" value="Homeodomain-like_sf"/>
</dbReference>
<dbReference type="GO" id="GO:0005634">
    <property type="term" value="C:nucleus"/>
    <property type="evidence" value="ECO:0007669"/>
    <property type="project" value="UniProtKB-SubCell"/>
</dbReference>
<dbReference type="OrthoDB" id="3225452at2759"/>
<accession>A0A815TPT9</accession>
<evidence type="ECO:0000259" key="11">
    <source>
        <dbReference type="PROSITE" id="PS50071"/>
    </source>
</evidence>
<dbReference type="Proteomes" id="UP000663891">
    <property type="component" value="Unassembled WGS sequence"/>
</dbReference>
<evidence type="ECO:0000256" key="1">
    <source>
        <dbReference type="ARBA" id="ARBA00004123"/>
    </source>
</evidence>
<keyword evidence="6 9" id="KW-0238">DNA-binding</keyword>
<keyword evidence="4" id="KW-0563">Paired box</keyword>
<evidence type="ECO:0000256" key="4">
    <source>
        <dbReference type="ARBA" id="ARBA00022724"/>
    </source>
</evidence>
<keyword evidence="5" id="KW-0805">Transcription regulation</keyword>
<evidence type="ECO:0000313" key="14">
    <source>
        <dbReference type="EMBL" id="CAF4182124.1"/>
    </source>
</evidence>
<dbReference type="AlphaFoldDB" id="A0A815TPT9"/>
<dbReference type="Pfam" id="PF00046">
    <property type="entry name" value="Homeodomain"/>
    <property type="match status" value="1"/>
</dbReference>
<evidence type="ECO:0008006" key="16">
    <source>
        <dbReference type="Google" id="ProtNLM"/>
    </source>
</evidence>
<dbReference type="GO" id="GO:0000981">
    <property type="term" value="F:DNA-binding transcription factor activity, RNA polymerase II-specific"/>
    <property type="evidence" value="ECO:0007669"/>
    <property type="project" value="TreeGrafter"/>
</dbReference>
<evidence type="ECO:0000256" key="10">
    <source>
        <dbReference type="RuleBase" id="RU000682"/>
    </source>
</evidence>
<proteinExistence type="inferred from homology"/>
<evidence type="ECO:0000256" key="9">
    <source>
        <dbReference type="PROSITE-ProRule" id="PRU00108"/>
    </source>
</evidence>
<keyword evidence="8 9" id="KW-0539">Nucleus</keyword>
<evidence type="ECO:0000256" key="5">
    <source>
        <dbReference type="ARBA" id="ARBA00023015"/>
    </source>
</evidence>
<name>A0A815TPT9_9BILA</name>
<evidence type="ECO:0000256" key="8">
    <source>
        <dbReference type="ARBA" id="ARBA00023242"/>
    </source>
</evidence>
<gene>
    <name evidence="14" type="ORF">OKA104_LOCUS39959</name>
    <name evidence="13" type="ORF">VCS650_LOCUS42788</name>
</gene>
<feature type="domain" description="Homeobox" evidence="11">
    <location>
        <begin position="89"/>
        <end position="149"/>
    </location>
</feature>
<dbReference type="PROSITE" id="PS51057">
    <property type="entry name" value="PAIRED_2"/>
    <property type="match status" value="1"/>
</dbReference>
<evidence type="ECO:0000256" key="2">
    <source>
        <dbReference type="ARBA" id="ARBA00005733"/>
    </source>
</evidence>
<dbReference type="Gene3D" id="1.10.10.60">
    <property type="entry name" value="Homeodomain-like"/>
    <property type="match status" value="1"/>
</dbReference>
<dbReference type="PANTHER" id="PTHR45636">
    <property type="entry name" value="PAIRED BOX PROTEIN PAX-6-RELATED-RELATED"/>
    <property type="match status" value="1"/>
</dbReference>
<evidence type="ECO:0000259" key="12">
    <source>
        <dbReference type="PROSITE" id="PS51057"/>
    </source>
</evidence>
<keyword evidence="3" id="KW-0217">Developmental protein</keyword>
<dbReference type="SUPFAM" id="SSF46689">
    <property type="entry name" value="Homeodomain-like"/>
    <property type="match status" value="2"/>
</dbReference>
<keyword evidence="7" id="KW-0804">Transcription</keyword>
<dbReference type="InterPro" id="IPR001523">
    <property type="entry name" value="Paired_dom"/>
</dbReference>
<comment type="subcellular location">
    <subcellularLocation>
        <location evidence="1 9 10">Nucleus</location>
    </subcellularLocation>
</comment>
<evidence type="ECO:0000256" key="6">
    <source>
        <dbReference type="ARBA" id="ARBA00023125"/>
    </source>
</evidence>
<dbReference type="EMBL" id="CAJOAY010008230">
    <property type="protein sequence ID" value="CAF4182124.1"/>
    <property type="molecule type" value="Genomic_DNA"/>
</dbReference>
<reference evidence="13" key="1">
    <citation type="submission" date="2021-02" db="EMBL/GenBank/DDBJ databases">
        <authorList>
            <person name="Nowell W R."/>
        </authorList>
    </citation>
    <scope>NUCLEOTIDE SEQUENCE</scope>
</reference>